<dbReference type="STRING" id="280699.M1VC91"/>
<proteinExistence type="inferred from homology"/>
<comment type="subcellular location">
    <subcellularLocation>
        <location evidence="1">Membrane</location>
        <topology evidence="1">Multi-pass membrane protein</topology>
    </subcellularLocation>
</comment>
<comment type="similarity">
    <text evidence="2">Belongs to the bile acid:sodium symporter (BASS) (TC 2.A.28) family.</text>
</comment>
<keyword evidence="8" id="KW-1185">Reference proteome</keyword>
<dbReference type="Pfam" id="PF01758">
    <property type="entry name" value="SBF"/>
    <property type="match status" value="1"/>
</dbReference>
<dbReference type="InterPro" id="IPR038770">
    <property type="entry name" value="Na+/solute_symporter_sf"/>
</dbReference>
<name>M1VC91_CYAM1</name>
<feature type="transmembrane region" description="Helical" evidence="6">
    <location>
        <begin position="160"/>
        <end position="181"/>
    </location>
</feature>
<dbReference type="PANTHER" id="PTHR10361:SF30">
    <property type="entry name" value="SODIUM_METABOLITE COTRANSPORTER BASS6, CHLOROPLASTIC-RELATED"/>
    <property type="match status" value="1"/>
</dbReference>
<keyword evidence="3 6" id="KW-0812">Transmembrane</keyword>
<dbReference type="EMBL" id="AP006502">
    <property type="protein sequence ID" value="BAM83079.1"/>
    <property type="molecule type" value="Genomic_DNA"/>
</dbReference>
<dbReference type="Gene3D" id="1.20.1530.20">
    <property type="match status" value="1"/>
</dbReference>
<dbReference type="InterPro" id="IPR002657">
    <property type="entry name" value="BilAc:Na_symport/Acr3"/>
</dbReference>
<feature type="transmembrane region" description="Helical" evidence="6">
    <location>
        <begin position="315"/>
        <end position="337"/>
    </location>
</feature>
<reference evidence="7 8" key="1">
    <citation type="journal article" date="2004" name="Nature">
        <title>Genome sequence of the ultrasmall unicellular red alga Cyanidioschyzon merolae 10D.</title>
        <authorList>
            <person name="Matsuzaki M."/>
            <person name="Misumi O."/>
            <person name="Shin-i T."/>
            <person name="Maruyama S."/>
            <person name="Takahara M."/>
            <person name="Miyagishima S."/>
            <person name="Mori T."/>
            <person name="Nishida K."/>
            <person name="Yagisawa F."/>
            <person name="Nishida K."/>
            <person name="Yoshida Y."/>
            <person name="Nishimura Y."/>
            <person name="Nakao S."/>
            <person name="Kobayashi T."/>
            <person name="Momoyama Y."/>
            <person name="Higashiyama T."/>
            <person name="Minoda A."/>
            <person name="Sano M."/>
            <person name="Nomoto H."/>
            <person name="Oishi K."/>
            <person name="Hayashi H."/>
            <person name="Ohta F."/>
            <person name="Nishizaka S."/>
            <person name="Haga S."/>
            <person name="Miura S."/>
            <person name="Morishita T."/>
            <person name="Kabeya Y."/>
            <person name="Terasawa K."/>
            <person name="Suzuki Y."/>
            <person name="Ishii Y."/>
            <person name="Asakawa S."/>
            <person name="Takano H."/>
            <person name="Ohta N."/>
            <person name="Kuroiwa H."/>
            <person name="Tanaka K."/>
            <person name="Shimizu N."/>
            <person name="Sugano S."/>
            <person name="Sato N."/>
            <person name="Nozaki H."/>
            <person name="Ogasawara N."/>
            <person name="Kohara Y."/>
            <person name="Kuroiwa T."/>
        </authorList>
    </citation>
    <scope>NUCLEOTIDE SEQUENCE [LARGE SCALE GENOMIC DNA]</scope>
    <source>
        <strain evidence="7 8">10D</strain>
    </source>
</reference>
<keyword evidence="4 6" id="KW-1133">Transmembrane helix</keyword>
<accession>M1VC91</accession>
<feature type="transmembrane region" description="Helical" evidence="6">
    <location>
        <begin position="470"/>
        <end position="493"/>
    </location>
</feature>
<dbReference type="OrthoDB" id="203097at2759"/>
<sequence>MLKGMGKGCAVRFRDGSAANTLGETEQSCAGRSCYGQMFVLSRVPPVFSRNGFSLSKINRGCTLSLGSGIRRFGCGGLDARSSAWCGQPRCFVHTPSFPRVLRGEKKQRSIGAQGSRRTVMVALTSKPVPWKRLAGWFVDGFPVWCMLASYLALRYPQVFISAPFVTSPQGVTFGLSLIMLSMGMTLTWQDVGRCLGLQPPAMEAGTPSGTLATSSMVRRAVLVNTIMCFVVMPLVAYLLAKTVMTSTAVVSSLLGASLDTVKAVPGGMDAASKALKSAILTGMVLLGSVSGGQASNLCTYIAKGDVGMSVTMTTATTLLVTVALPLITSLLLGAAVPVDGARLATSTARVVLLPLALGIALNTYVLRTNEARSRLAPWLPVLGVAATLFTIVGALSPVSATVLAALSETPLVLAVAGFHIFGGFLGYYISKRMPGFYGDEATARTISIETMFKSPALSFILAAKHFDGAWVLVPSSISLVVLAPIAAAYAVLLRRSASLSFPAFMAGASSLTPFRNLKQVPLGSAAPSPQPVVRSNVLTVGETRVKSQPPTALPIVTAPGRLLHPRVRVYFRNAPNPVIVPKSELRNFLLKMRKMKGMQVVKIVEV</sequence>
<keyword evidence="5 6" id="KW-0472">Membrane</keyword>
<evidence type="ECO:0000256" key="6">
    <source>
        <dbReference type="SAM" id="Phobius"/>
    </source>
</evidence>
<dbReference type="GeneID" id="16997776"/>
<evidence type="ECO:0000313" key="7">
    <source>
        <dbReference type="EMBL" id="BAM83079.1"/>
    </source>
</evidence>
<feature type="transmembrane region" description="Helical" evidence="6">
    <location>
        <begin position="222"/>
        <end position="241"/>
    </location>
</feature>
<evidence type="ECO:0000256" key="3">
    <source>
        <dbReference type="ARBA" id="ARBA00022692"/>
    </source>
</evidence>
<protein>
    <submittedName>
        <fullName evidence="7">Probable sodium-dependent transporter</fullName>
    </submittedName>
</protein>
<dbReference type="PANTHER" id="PTHR10361">
    <property type="entry name" value="SODIUM-BILE ACID COTRANSPORTER"/>
    <property type="match status" value="1"/>
</dbReference>
<dbReference type="KEGG" id="cme:CYME_CMT056C"/>
<feature type="transmembrane region" description="Helical" evidence="6">
    <location>
        <begin position="412"/>
        <end position="430"/>
    </location>
</feature>
<organism evidence="7 8">
    <name type="scientific">Cyanidioschyzon merolae (strain NIES-3377 / 10D)</name>
    <name type="common">Unicellular red alga</name>
    <dbReference type="NCBI Taxonomy" id="280699"/>
    <lineage>
        <taxon>Eukaryota</taxon>
        <taxon>Rhodophyta</taxon>
        <taxon>Bangiophyceae</taxon>
        <taxon>Cyanidiales</taxon>
        <taxon>Cyanidiaceae</taxon>
        <taxon>Cyanidioschyzon</taxon>
    </lineage>
</organism>
<evidence type="ECO:0000256" key="4">
    <source>
        <dbReference type="ARBA" id="ARBA00022989"/>
    </source>
</evidence>
<evidence type="ECO:0000256" key="5">
    <source>
        <dbReference type="ARBA" id="ARBA00023136"/>
    </source>
</evidence>
<dbReference type="Gramene" id="CMT056CT">
    <property type="protein sequence ID" value="CMT056CT"/>
    <property type="gene ID" value="CMT056C"/>
</dbReference>
<gene>
    <name evidence="7" type="ORF">CYME_CMT056C</name>
</gene>
<dbReference type="RefSeq" id="XP_005539115.1">
    <property type="nucleotide sequence ID" value="XM_005539058.1"/>
</dbReference>
<dbReference type="AlphaFoldDB" id="M1VC91"/>
<dbReference type="InterPro" id="IPR004710">
    <property type="entry name" value="Bilac:Na_transpt"/>
</dbReference>
<feature type="transmembrane region" description="Helical" evidence="6">
    <location>
        <begin position="349"/>
        <end position="367"/>
    </location>
</feature>
<dbReference type="HOGENOM" id="CLU_450073_0_0_1"/>
<evidence type="ECO:0000256" key="2">
    <source>
        <dbReference type="ARBA" id="ARBA00006528"/>
    </source>
</evidence>
<dbReference type="GO" id="GO:0016020">
    <property type="term" value="C:membrane"/>
    <property type="evidence" value="ECO:0007669"/>
    <property type="project" value="UniProtKB-SubCell"/>
</dbReference>
<evidence type="ECO:0000256" key="1">
    <source>
        <dbReference type="ARBA" id="ARBA00004141"/>
    </source>
</evidence>
<reference evidence="7 8" key="2">
    <citation type="journal article" date="2007" name="BMC Biol.">
        <title>A 100%-complete sequence reveals unusually simple genomic features in the hot-spring red alga Cyanidioschyzon merolae.</title>
        <authorList>
            <person name="Nozaki H."/>
            <person name="Takano H."/>
            <person name="Misumi O."/>
            <person name="Terasawa K."/>
            <person name="Matsuzaki M."/>
            <person name="Maruyama S."/>
            <person name="Nishida K."/>
            <person name="Yagisawa F."/>
            <person name="Yoshida Y."/>
            <person name="Fujiwara T."/>
            <person name="Takio S."/>
            <person name="Tamura K."/>
            <person name="Chung S.J."/>
            <person name="Nakamura S."/>
            <person name="Kuroiwa H."/>
            <person name="Tanaka K."/>
            <person name="Sato N."/>
            <person name="Kuroiwa T."/>
        </authorList>
    </citation>
    <scope>NUCLEOTIDE SEQUENCE [LARGE SCALE GENOMIC DNA]</scope>
    <source>
        <strain evidence="7 8">10D</strain>
    </source>
</reference>
<evidence type="ECO:0000313" key="8">
    <source>
        <dbReference type="Proteomes" id="UP000007014"/>
    </source>
</evidence>
<feature type="transmembrane region" description="Helical" evidence="6">
    <location>
        <begin position="379"/>
        <end position="406"/>
    </location>
</feature>
<dbReference type="Proteomes" id="UP000007014">
    <property type="component" value="Chromosome 20"/>
</dbReference>
<dbReference type="eggNOG" id="KOG2718">
    <property type="taxonomic scope" value="Eukaryota"/>
</dbReference>